<reference evidence="3" key="1">
    <citation type="journal article" date="2023" name="Mol. Phylogenet. Evol.">
        <title>Genome-scale phylogeny and comparative genomics of the fungal order Sordariales.</title>
        <authorList>
            <person name="Hensen N."/>
            <person name="Bonometti L."/>
            <person name="Westerberg I."/>
            <person name="Brannstrom I.O."/>
            <person name="Guillou S."/>
            <person name="Cros-Aarteil S."/>
            <person name="Calhoun S."/>
            <person name="Haridas S."/>
            <person name="Kuo A."/>
            <person name="Mondo S."/>
            <person name="Pangilinan J."/>
            <person name="Riley R."/>
            <person name="LaButti K."/>
            <person name="Andreopoulos B."/>
            <person name="Lipzen A."/>
            <person name="Chen C."/>
            <person name="Yan M."/>
            <person name="Daum C."/>
            <person name="Ng V."/>
            <person name="Clum A."/>
            <person name="Steindorff A."/>
            <person name="Ohm R.A."/>
            <person name="Martin F."/>
            <person name="Silar P."/>
            <person name="Natvig D.O."/>
            <person name="Lalanne C."/>
            <person name="Gautier V."/>
            <person name="Ament-Velasquez S.L."/>
            <person name="Kruys A."/>
            <person name="Hutchinson M.I."/>
            <person name="Powell A.J."/>
            <person name="Barry K."/>
            <person name="Miller A.N."/>
            <person name="Grigoriev I.V."/>
            <person name="Debuchy R."/>
            <person name="Gladieux P."/>
            <person name="Hiltunen Thoren M."/>
            <person name="Johannesson H."/>
        </authorList>
    </citation>
    <scope>NUCLEOTIDE SEQUENCE</scope>
    <source>
        <strain evidence="3">PSN243</strain>
    </source>
</reference>
<keyword evidence="2" id="KW-0472">Membrane</keyword>
<dbReference type="EMBL" id="MU865941">
    <property type="protein sequence ID" value="KAK4448666.1"/>
    <property type="molecule type" value="Genomic_DNA"/>
</dbReference>
<evidence type="ECO:0000256" key="2">
    <source>
        <dbReference type="SAM" id="Phobius"/>
    </source>
</evidence>
<protein>
    <submittedName>
        <fullName evidence="3">Uncharacterized protein</fullName>
    </submittedName>
</protein>
<proteinExistence type="predicted"/>
<reference evidence="3" key="2">
    <citation type="submission" date="2023-05" db="EMBL/GenBank/DDBJ databases">
        <authorList>
            <consortium name="Lawrence Berkeley National Laboratory"/>
            <person name="Steindorff A."/>
            <person name="Hensen N."/>
            <person name="Bonometti L."/>
            <person name="Westerberg I."/>
            <person name="Brannstrom I.O."/>
            <person name="Guillou S."/>
            <person name="Cros-Aarteil S."/>
            <person name="Calhoun S."/>
            <person name="Haridas S."/>
            <person name="Kuo A."/>
            <person name="Mondo S."/>
            <person name="Pangilinan J."/>
            <person name="Riley R."/>
            <person name="Labutti K."/>
            <person name="Andreopoulos B."/>
            <person name="Lipzen A."/>
            <person name="Chen C."/>
            <person name="Yanf M."/>
            <person name="Daum C."/>
            <person name="Ng V."/>
            <person name="Clum A."/>
            <person name="Ohm R."/>
            <person name="Martin F."/>
            <person name="Silar P."/>
            <person name="Natvig D."/>
            <person name="Lalanne C."/>
            <person name="Gautier V."/>
            <person name="Ament-Velasquez S.L."/>
            <person name="Kruys A."/>
            <person name="Hutchinson M.I."/>
            <person name="Powell A.J."/>
            <person name="Barry K."/>
            <person name="Miller A.N."/>
            <person name="Grigoriev I.V."/>
            <person name="Debuchy R."/>
            <person name="Gladieux P."/>
            <person name="Thoren M.H."/>
            <person name="Johannesson H."/>
        </authorList>
    </citation>
    <scope>NUCLEOTIDE SEQUENCE</scope>
    <source>
        <strain evidence="3">PSN243</strain>
    </source>
</reference>
<feature type="compositionally biased region" description="Low complexity" evidence="1">
    <location>
        <begin position="315"/>
        <end position="337"/>
    </location>
</feature>
<evidence type="ECO:0000256" key="1">
    <source>
        <dbReference type="SAM" id="MobiDB-lite"/>
    </source>
</evidence>
<organism evidence="3 4">
    <name type="scientific">Podospora aff. communis PSN243</name>
    <dbReference type="NCBI Taxonomy" id="3040156"/>
    <lineage>
        <taxon>Eukaryota</taxon>
        <taxon>Fungi</taxon>
        <taxon>Dikarya</taxon>
        <taxon>Ascomycota</taxon>
        <taxon>Pezizomycotina</taxon>
        <taxon>Sordariomycetes</taxon>
        <taxon>Sordariomycetidae</taxon>
        <taxon>Sordariales</taxon>
        <taxon>Podosporaceae</taxon>
        <taxon>Podospora</taxon>
    </lineage>
</organism>
<evidence type="ECO:0000313" key="3">
    <source>
        <dbReference type="EMBL" id="KAK4448666.1"/>
    </source>
</evidence>
<accession>A0AAV9GLQ9</accession>
<sequence>MFFKFPAELSPLTYGMDSDRVALAGTIGTWAAVLIALLALVAVFGPILVWAAARTERNKALHAAGEATQSFIGPGLHFVGFDVRLLRRVRAPIIDKAPENLVLTFDIGRYTETKSRATWVQFANLLLGHGAEFPRGDNLSIYRGKAILPVHRICIMLVGLTGRYSAESARKTRRGFSMSTPRVQFEEGGPPNDDDVSAPWTVRRELNGLTGQLRVSEKVPGLGFSDSSIVQFSPRPALELTTYFAQDRLPPHDLFMLAIGCLPVSSGRYLSLVDLWSSEEVQHSETSELVPLPEGDRVLGSAFRRLQSVGTVIARSGSRSGSTGSSGQRPGPGQRQSSLFRAQMQLLESDKPVALKLEKVDHWDAEIERMKAPFRSDPVELYALEVQAPDPMLYANLRSRMAATFVEPSFEYIRLSKPIDDTSDKLNNIFVWRPDAQKLAHGLLTLPWHPQGYLIGGDSTATAIRLLEYSARDFLYLLTRARENLNSLVLDPGLRPQLKDRCDDVDKSVRREQSGVILSTFQPFHALDGLLAQSSHADNTVNEMISVLMITNEEFASFVRQSARHFDKSIAGSIDVALETGFVQVKLPFGGVQDFPVDLRELYANWVRRAETITVNYTPMILACLRATMRSYLVQVRMDGHPLIKEIMQMDDTVYMA</sequence>
<evidence type="ECO:0000313" key="4">
    <source>
        <dbReference type="Proteomes" id="UP001321760"/>
    </source>
</evidence>
<feature type="transmembrane region" description="Helical" evidence="2">
    <location>
        <begin position="21"/>
        <end position="51"/>
    </location>
</feature>
<comment type="caution">
    <text evidence="3">The sequence shown here is derived from an EMBL/GenBank/DDBJ whole genome shotgun (WGS) entry which is preliminary data.</text>
</comment>
<keyword evidence="2" id="KW-0812">Transmembrane</keyword>
<keyword evidence="4" id="KW-1185">Reference proteome</keyword>
<dbReference type="Proteomes" id="UP001321760">
    <property type="component" value="Unassembled WGS sequence"/>
</dbReference>
<name>A0AAV9GLQ9_9PEZI</name>
<feature type="region of interest" description="Disordered" evidence="1">
    <location>
        <begin position="314"/>
        <end position="337"/>
    </location>
</feature>
<gene>
    <name evidence="3" type="ORF">QBC34DRAFT_406558</name>
</gene>
<keyword evidence="2" id="KW-1133">Transmembrane helix</keyword>
<dbReference type="AlphaFoldDB" id="A0AAV9GLQ9"/>